<evidence type="ECO:0000256" key="1">
    <source>
        <dbReference type="ARBA" id="ARBA00023015"/>
    </source>
</evidence>
<dbReference type="GO" id="GO:0003700">
    <property type="term" value="F:DNA-binding transcription factor activity"/>
    <property type="evidence" value="ECO:0007669"/>
    <property type="project" value="InterPro"/>
</dbReference>
<gene>
    <name evidence="5" type="ORF">DQG23_35275</name>
</gene>
<evidence type="ECO:0000259" key="4">
    <source>
        <dbReference type="PROSITE" id="PS01124"/>
    </source>
</evidence>
<dbReference type="PANTHER" id="PTHR43280">
    <property type="entry name" value="ARAC-FAMILY TRANSCRIPTIONAL REGULATOR"/>
    <property type="match status" value="1"/>
</dbReference>
<keyword evidence="1" id="KW-0805">Transcription regulation</keyword>
<evidence type="ECO:0000256" key="3">
    <source>
        <dbReference type="ARBA" id="ARBA00023163"/>
    </source>
</evidence>
<dbReference type="SUPFAM" id="SSF46689">
    <property type="entry name" value="Homeodomain-like"/>
    <property type="match status" value="1"/>
</dbReference>
<keyword evidence="3" id="KW-0804">Transcription</keyword>
<keyword evidence="6" id="KW-1185">Reference proteome</keyword>
<dbReference type="Gene3D" id="1.10.10.60">
    <property type="entry name" value="Homeodomain-like"/>
    <property type="match status" value="2"/>
</dbReference>
<evidence type="ECO:0000313" key="6">
    <source>
        <dbReference type="Proteomes" id="UP000250369"/>
    </source>
</evidence>
<dbReference type="Proteomes" id="UP000250369">
    <property type="component" value="Unassembled WGS sequence"/>
</dbReference>
<keyword evidence="2" id="KW-0238">DNA-binding</keyword>
<accession>A0A329LWU0</accession>
<proteinExistence type="predicted"/>
<dbReference type="SMART" id="SM00342">
    <property type="entry name" value="HTH_ARAC"/>
    <property type="match status" value="1"/>
</dbReference>
<dbReference type="InterPro" id="IPR020449">
    <property type="entry name" value="Tscrpt_reg_AraC-type_HTH"/>
</dbReference>
<reference evidence="5 6" key="1">
    <citation type="journal article" date="2009" name="Int. J. Syst. Evol. Microbiol.">
        <title>Paenibacillus contaminans sp. nov., isolated from a contaminated laboratory plate.</title>
        <authorList>
            <person name="Chou J.H."/>
            <person name="Lee J.H."/>
            <person name="Lin M.C."/>
            <person name="Chang P.S."/>
            <person name="Arun A.B."/>
            <person name="Young C.C."/>
            <person name="Chen W.M."/>
        </authorList>
    </citation>
    <scope>NUCLEOTIDE SEQUENCE [LARGE SCALE GENOMIC DNA]</scope>
    <source>
        <strain evidence="5 6">CKOBP-6</strain>
    </source>
</reference>
<sequence>MKCSAFAAIGSDEMQIQDAHRSYYSACQLMDYSLIYPPNIVVSYEEAAKSHFGAHRHAVIDHNRFHECLVKKDLESAMRFIDDSFRQWRSQDWMSPVIVQSSAVEMVYRSLNALHALNMDTAPLLDEEDNLFLHQLRTKSIEELHGWVKSVAERTIRMIVSLEESIHPLVRRVSAYVDDLYSENISLKTIAHTFNVNAAYLGQLFIKEKNETFSSYLNMKRIEKAKEMLCSTSLELQEIAESVGYVNQSYFNSIFKKATGIYPTKYRLDHKSTSL</sequence>
<dbReference type="GO" id="GO:0043565">
    <property type="term" value="F:sequence-specific DNA binding"/>
    <property type="evidence" value="ECO:0007669"/>
    <property type="project" value="InterPro"/>
</dbReference>
<dbReference type="PANTHER" id="PTHR43280:SF28">
    <property type="entry name" value="HTH-TYPE TRANSCRIPTIONAL ACTIVATOR RHAS"/>
    <property type="match status" value="1"/>
</dbReference>
<organism evidence="5 6">
    <name type="scientific">Paenibacillus contaminans</name>
    <dbReference type="NCBI Taxonomy" id="450362"/>
    <lineage>
        <taxon>Bacteria</taxon>
        <taxon>Bacillati</taxon>
        <taxon>Bacillota</taxon>
        <taxon>Bacilli</taxon>
        <taxon>Bacillales</taxon>
        <taxon>Paenibacillaceae</taxon>
        <taxon>Paenibacillus</taxon>
    </lineage>
</organism>
<comment type="caution">
    <text evidence="5">The sequence shown here is derived from an EMBL/GenBank/DDBJ whole genome shotgun (WGS) entry which is preliminary data.</text>
</comment>
<dbReference type="PRINTS" id="PR00032">
    <property type="entry name" value="HTHARAC"/>
</dbReference>
<protein>
    <recommendedName>
        <fullName evidence="4">HTH araC/xylS-type domain-containing protein</fullName>
    </recommendedName>
</protein>
<dbReference type="AlphaFoldDB" id="A0A329LWU0"/>
<dbReference type="InterPro" id="IPR009057">
    <property type="entry name" value="Homeodomain-like_sf"/>
</dbReference>
<dbReference type="Pfam" id="PF12833">
    <property type="entry name" value="HTH_18"/>
    <property type="match status" value="1"/>
</dbReference>
<evidence type="ECO:0000313" key="5">
    <source>
        <dbReference type="EMBL" id="RAV12184.1"/>
    </source>
</evidence>
<dbReference type="EMBL" id="QMFB01000034">
    <property type="protein sequence ID" value="RAV12184.1"/>
    <property type="molecule type" value="Genomic_DNA"/>
</dbReference>
<name>A0A329LWU0_9BACL</name>
<dbReference type="PROSITE" id="PS01124">
    <property type="entry name" value="HTH_ARAC_FAMILY_2"/>
    <property type="match status" value="1"/>
</dbReference>
<feature type="domain" description="HTH araC/xylS-type" evidence="4">
    <location>
        <begin position="171"/>
        <end position="269"/>
    </location>
</feature>
<evidence type="ECO:0000256" key="2">
    <source>
        <dbReference type="ARBA" id="ARBA00023125"/>
    </source>
</evidence>
<dbReference type="InterPro" id="IPR018060">
    <property type="entry name" value="HTH_AraC"/>
</dbReference>